<dbReference type="EMBL" id="AP026798">
    <property type="protein sequence ID" value="BDR53238.1"/>
    <property type="molecule type" value="Genomic_DNA"/>
</dbReference>
<proteinExistence type="predicted"/>
<dbReference type="SUPFAM" id="SSF47413">
    <property type="entry name" value="lambda repressor-like DNA-binding domains"/>
    <property type="match status" value="1"/>
</dbReference>
<dbReference type="InterPro" id="IPR010982">
    <property type="entry name" value="Lambda_DNA-bd_dom_sf"/>
</dbReference>
<evidence type="ECO:0000313" key="6">
    <source>
        <dbReference type="EMBL" id="BDR53238.1"/>
    </source>
</evidence>
<gene>
    <name evidence="6" type="ORF">KIM372_11450</name>
</gene>
<dbReference type="Pfam" id="PF00532">
    <property type="entry name" value="Peripla_BP_1"/>
    <property type="match status" value="1"/>
</dbReference>
<keyword evidence="3" id="KW-0804">Transcription</keyword>
<dbReference type="Gene3D" id="1.10.260.40">
    <property type="entry name" value="lambda repressor-like DNA-binding domains"/>
    <property type="match status" value="1"/>
</dbReference>
<keyword evidence="1" id="KW-0805">Transcription regulation</keyword>
<dbReference type="SMART" id="SM00354">
    <property type="entry name" value="HTH_LACI"/>
    <property type="match status" value="1"/>
</dbReference>
<evidence type="ECO:0000313" key="7">
    <source>
        <dbReference type="Proteomes" id="UP001321766"/>
    </source>
</evidence>
<dbReference type="InterPro" id="IPR028082">
    <property type="entry name" value="Peripla_BP_I"/>
</dbReference>
<evidence type="ECO:0000256" key="1">
    <source>
        <dbReference type="ARBA" id="ARBA00023015"/>
    </source>
</evidence>
<dbReference type="InterPro" id="IPR001761">
    <property type="entry name" value="Peripla_BP/Lac1_sug-bd_dom"/>
</dbReference>
<protein>
    <submittedName>
        <fullName evidence="6">LacI family transcriptional regulator</fullName>
    </submittedName>
</protein>
<dbReference type="InterPro" id="IPR000843">
    <property type="entry name" value="HTH_LacI"/>
</dbReference>
<reference evidence="6 7" key="1">
    <citation type="journal article" date="2023" name="Microbiol. Spectr.">
        <title>Symbiosis of Carpenter Bees with Uncharacterized Lactic Acid Bacteria Showing NAD Auxotrophy.</title>
        <authorList>
            <person name="Kawasaki S."/>
            <person name="Ozawa K."/>
            <person name="Mori T."/>
            <person name="Yamamoto A."/>
            <person name="Ito M."/>
            <person name="Ohkuma M."/>
            <person name="Sakamoto M."/>
            <person name="Matsutani M."/>
        </authorList>
    </citation>
    <scope>NUCLEOTIDE SEQUENCE [LARGE SCALE GENOMIC DNA]</scope>
    <source>
        <strain evidence="6 7">Kim37-2</strain>
    </source>
</reference>
<dbReference type="PROSITE" id="PS50932">
    <property type="entry name" value="HTH_LACI_2"/>
    <property type="match status" value="1"/>
</dbReference>
<keyword evidence="2" id="KW-0238">DNA-binding</keyword>
<evidence type="ECO:0000256" key="2">
    <source>
        <dbReference type="ARBA" id="ARBA00023125"/>
    </source>
</evidence>
<sequence>MHKTQGRIQRSSQNLSDQMLASGNNDKRVSLQDIAKELGISQTAVSFAINDRPGVSEQTKQKVKETAARMGWTPIYAAQALSSSKTMTVGFAPARSMDAFQTENFMLHFMAGIHASLSEQGYGLLFRPCASLQEEMDTYRSWAKAKRVDGVILVDLLAQDPRPALLHSLGLPAVLAGGPDPSNVVPSLSIDDSKTMRTILEHLSLLGHRRIAYLSGDGNLDYSKARAASFHEFAQDHNLQSDSVYFTNFDPSEAFEVTARLLTQDEPYTAFIYENEILATASMRSLIEIALSRAQQSDSGVKTEDNEILTRMPAVVSFEDSFICQAMYPSVTSVHRDAGLYGTKVANLLLKIFNGEVVSGNRRILTPKLIIRESTRPVGAQRPE</sequence>
<dbReference type="Gene3D" id="3.40.50.2300">
    <property type="match status" value="4"/>
</dbReference>
<dbReference type="Proteomes" id="UP001321766">
    <property type="component" value="Chromosome"/>
</dbReference>
<evidence type="ECO:0000256" key="4">
    <source>
        <dbReference type="SAM" id="MobiDB-lite"/>
    </source>
</evidence>
<dbReference type="InterPro" id="IPR046335">
    <property type="entry name" value="LacI/GalR-like_sensor"/>
</dbReference>
<name>A0ABN6SDG7_9BIFI</name>
<dbReference type="PANTHER" id="PTHR30146:SF155">
    <property type="entry name" value="ALANINE RACEMASE"/>
    <property type="match status" value="1"/>
</dbReference>
<dbReference type="Pfam" id="PF13377">
    <property type="entry name" value="Peripla_BP_3"/>
    <property type="match status" value="1"/>
</dbReference>
<evidence type="ECO:0000259" key="5">
    <source>
        <dbReference type="PROSITE" id="PS50932"/>
    </source>
</evidence>
<evidence type="ECO:0000256" key="3">
    <source>
        <dbReference type="ARBA" id="ARBA00023163"/>
    </source>
</evidence>
<dbReference type="Pfam" id="PF00356">
    <property type="entry name" value="LacI"/>
    <property type="match status" value="1"/>
</dbReference>
<accession>A0ABN6SDG7</accession>
<dbReference type="CDD" id="cd01392">
    <property type="entry name" value="HTH_LacI"/>
    <property type="match status" value="1"/>
</dbReference>
<dbReference type="PANTHER" id="PTHR30146">
    <property type="entry name" value="LACI-RELATED TRANSCRIPTIONAL REPRESSOR"/>
    <property type="match status" value="1"/>
</dbReference>
<feature type="region of interest" description="Disordered" evidence="4">
    <location>
        <begin position="1"/>
        <end position="20"/>
    </location>
</feature>
<dbReference type="SUPFAM" id="SSF53822">
    <property type="entry name" value="Periplasmic binding protein-like I"/>
    <property type="match status" value="1"/>
</dbReference>
<organism evidence="6 7">
    <name type="scientific">Bombiscardovia nodaiensis</name>
    <dbReference type="NCBI Taxonomy" id="2932181"/>
    <lineage>
        <taxon>Bacteria</taxon>
        <taxon>Bacillati</taxon>
        <taxon>Actinomycetota</taxon>
        <taxon>Actinomycetes</taxon>
        <taxon>Bifidobacteriales</taxon>
        <taxon>Bifidobacteriaceae</taxon>
        <taxon>Bombiscardovia</taxon>
    </lineage>
</organism>
<feature type="domain" description="HTH lacI-type" evidence="5">
    <location>
        <begin position="29"/>
        <end position="83"/>
    </location>
</feature>
<keyword evidence="7" id="KW-1185">Reference proteome</keyword>